<sequence length="163" mass="19518">MKREAKLKVIVIVIVAVLCMVYFFVNCNSKSSVEDNYIEFFKQMISVENYKLLKDGNYEELADNFRLYCNERGLNVVMSNREIKYNYNFIEKHNIKSYRNLFVELIEESTDGETYFKKYKISYNYIDSNNKEYEMADYYQLNIKDNMIDYVKIDSERSTVGSN</sequence>
<keyword evidence="1" id="KW-1133">Transmembrane helix</keyword>
<evidence type="ECO:0000313" key="3">
    <source>
        <dbReference type="Proteomes" id="UP000315343"/>
    </source>
</evidence>
<feature type="transmembrane region" description="Helical" evidence="1">
    <location>
        <begin position="7"/>
        <end position="25"/>
    </location>
</feature>
<proteinExistence type="predicted"/>
<evidence type="ECO:0000256" key="1">
    <source>
        <dbReference type="SAM" id="Phobius"/>
    </source>
</evidence>
<keyword evidence="3" id="KW-1185">Reference proteome</keyword>
<evidence type="ECO:0000313" key="2">
    <source>
        <dbReference type="EMBL" id="TWH83794.1"/>
    </source>
</evidence>
<dbReference type="EMBL" id="VLKH01000001">
    <property type="protein sequence ID" value="TWH83794.1"/>
    <property type="molecule type" value="Genomic_DNA"/>
</dbReference>
<organism evidence="2 3">
    <name type="scientific">Sedimentibacter saalensis</name>
    <dbReference type="NCBI Taxonomy" id="130788"/>
    <lineage>
        <taxon>Bacteria</taxon>
        <taxon>Bacillati</taxon>
        <taxon>Bacillota</taxon>
        <taxon>Tissierellia</taxon>
        <taxon>Sedimentibacter</taxon>
    </lineage>
</organism>
<name>A0A562JLT8_9FIRM</name>
<comment type="caution">
    <text evidence="2">The sequence shown here is derived from an EMBL/GenBank/DDBJ whole genome shotgun (WGS) entry which is preliminary data.</text>
</comment>
<protein>
    <submittedName>
        <fullName evidence="2">Uncharacterized protein</fullName>
    </submittedName>
</protein>
<gene>
    <name evidence="2" type="ORF">LY60_00406</name>
</gene>
<accession>A0A562JLT8</accession>
<keyword evidence="1" id="KW-0812">Transmembrane</keyword>
<dbReference type="RefSeq" id="WP_145079258.1">
    <property type="nucleotide sequence ID" value="NZ_VLKH01000001.1"/>
</dbReference>
<reference evidence="2 3" key="1">
    <citation type="submission" date="2019-07" db="EMBL/GenBank/DDBJ databases">
        <title>Genomic Encyclopedia of Type Strains, Phase I: the one thousand microbial genomes (KMG-I) project.</title>
        <authorList>
            <person name="Kyrpides N."/>
        </authorList>
    </citation>
    <scope>NUCLEOTIDE SEQUENCE [LARGE SCALE GENOMIC DNA]</scope>
    <source>
        <strain evidence="2 3">DSM 13558</strain>
    </source>
</reference>
<keyword evidence="1" id="KW-0472">Membrane</keyword>
<dbReference type="Proteomes" id="UP000315343">
    <property type="component" value="Unassembled WGS sequence"/>
</dbReference>
<dbReference type="AlphaFoldDB" id="A0A562JLT8"/>